<dbReference type="SUPFAM" id="SSF51905">
    <property type="entry name" value="FAD/NAD(P)-binding domain"/>
    <property type="match status" value="2"/>
</dbReference>
<keyword evidence="7" id="KW-0520">NAD</keyword>
<organism evidence="11 12">
    <name type="scientific">Aureibacter tunicatorum</name>
    <dbReference type="NCBI Taxonomy" id="866807"/>
    <lineage>
        <taxon>Bacteria</taxon>
        <taxon>Pseudomonadati</taxon>
        <taxon>Bacteroidota</taxon>
        <taxon>Cytophagia</taxon>
        <taxon>Cytophagales</taxon>
        <taxon>Persicobacteraceae</taxon>
        <taxon>Aureibacter</taxon>
    </lineage>
</organism>
<dbReference type="InterPro" id="IPR023753">
    <property type="entry name" value="FAD/NAD-binding_dom"/>
</dbReference>
<keyword evidence="4" id="KW-0274">FAD</keyword>
<dbReference type="PANTHER" id="PTHR43706">
    <property type="entry name" value="NADH DEHYDROGENASE"/>
    <property type="match status" value="1"/>
</dbReference>
<dbReference type="InterPro" id="IPR045024">
    <property type="entry name" value="NDH-2"/>
</dbReference>
<dbReference type="EC" id="1.6.5.9" evidence="2"/>
<evidence type="ECO:0000256" key="7">
    <source>
        <dbReference type="ARBA" id="ARBA00023027"/>
    </source>
</evidence>
<evidence type="ECO:0000313" key="11">
    <source>
        <dbReference type="EMBL" id="MDR6237215.1"/>
    </source>
</evidence>
<keyword evidence="3" id="KW-0285">Flavoprotein</keyword>
<dbReference type="Proteomes" id="UP001185092">
    <property type="component" value="Unassembled WGS sequence"/>
</dbReference>
<dbReference type="PRINTS" id="PR00368">
    <property type="entry name" value="FADPNR"/>
</dbReference>
<evidence type="ECO:0000256" key="8">
    <source>
        <dbReference type="ARBA" id="ARBA00047599"/>
    </source>
</evidence>
<reference evidence="11" key="1">
    <citation type="submission" date="2023-07" db="EMBL/GenBank/DDBJ databases">
        <title>Genomic Encyclopedia of Type Strains, Phase IV (KMG-IV): sequencing the most valuable type-strain genomes for metagenomic binning, comparative biology and taxonomic classification.</title>
        <authorList>
            <person name="Goeker M."/>
        </authorList>
    </citation>
    <scope>NUCLEOTIDE SEQUENCE</scope>
    <source>
        <strain evidence="11">DSM 26174</strain>
    </source>
</reference>
<dbReference type="Gene3D" id="3.50.50.100">
    <property type="match status" value="1"/>
</dbReference>
<dbReference type="PRINTS" id="PR00411">
    <property type="entry name" value="PNDRDTASEI"/>
</dbReference>
<evidence type="ECO:0000256" key="2">
    <source>
        <dbReference type="ARBA" id="ARBA00012637"/>
    </source>
</evidence>
<dbReference type="GO" id="GO:0050136">
    <property type="term" value="F:NADH dehydrogenase (quinone) (non-electrogenic) activity"/>
    <property type="evidence" value="ECO:0007669"/>
    <property type="project" value="UniProtKB-EC"/>
</dbReference>
<dbReference type="Pfam" id="PF22366">
    <property type="entry name" value="NDH2_C"/>
    <property type="match status" value="1"/>
</dbReference>
<evidence type="ECO:0000313" key="12">
    <source>
        <dbReference type="Proteomes" id="UP001185092"/>
    </source>
</evidence>
<feature type="domain" description="External alternative NADH-ubiquinone oxidoreductase-like C-terminal" evidence="10">
    <location>
        <begin position="359"/>
        <end position="415"/>
    </location>
</feature>
<feature type="domain" description="FAD/NAD(P)-binding" evidence="9">
    <location>
        <begin position="18"/>
        <end position="335"/>
    </location>
</feature>
<accession>A0AAE3XIU3</accession>
<evidence type="ECO:0000256" key="1">
    <source>
        <dbReference type="ARBA" id="ARBA00005272"/>
    </source>
</evidence>
<evidence type="ECO:0000256" key="6">
    <source>
        <dbReference type="ARBA" id="ARBA00023002"/>
    </source>
</evidence>
<gene>
    <name evidence="11" type="ORF">HNQ88_000191</name>
</gene>
<evidence type="ECO:0000256" key="4">
    <source>
        <dbReference type="ARBA" id="ARBA00022827"/>
    </source>
</evidence>
<evidence type="ECO:0000256" key="5">
    <source>
        <dbReference type="ARBA" id="ARBA00022946"/>
    </source>
</evidence>
<dbReference type="InterPro" id="IPR036188">
    <property type="entry name" value="FAD/NAD-bd_sf"/>
</dbReference>
<keyword evidence="6" id="KW-0560">Oxidoreductase</keyword>
<proteinExistence type="inferred from homology"/>
<dbReference type="RefSeq" id="WP_309936661.1">
    <property type="nucleotide sequence ID" value="NZ_AP025305.1"/>
</dbReference>
<comment type="catalytic activity">
    <reaction evidence="8">
        <text>a quinone + NADH + H(+) = a quinol + NAD(+)</text>
        <dbReference type="Rhea" id="RHEA:46160"/>
        <dbReference type="ChEBI" id="CHEBI:15378"/>
        <dbReference type="ChEBI" id="CHEBI:24646"/>
        <dbReference type="ChEBI" id="CHEBI:57540"/>
        <dbReference type="ChEBI" id="CHEBI:57945"/>
        <dbReference type="ChEBI" id="CHEBI:132124"/>
        <dbReference type="EC" id="1.6.5.9"/>
    </reaction>
</comment>
<comment type="caution">
    <text evidence="11">The sequence shown here is derived from an EMBL/GenBank/DDBJ whole genome shotgun (WGS) entry which is preliminary data.</text>
</comment>
<protein>
    <recommendedName>
        <fullName evidence="2">NADH:ubiquinone reductase (non-electrogenic)</fullName>
        <ecNumber evidence="2">1.6.5.9</ecNumber>
    </recommendedName>
</protein>
<name>A0AAE3XIU3_9BACT</name>
<keyword evidence="12" id="KW-1185">Reference proteome</keyword>
<dbReference type="AlphaFoldDB" id="A0AAE3XIU3"/>
<sequence length="448" mass="50777">MSNFDHLSIHIPKSHYPRVVIVGGGFGGLKLSRMLVKEKFQVVLMDRNNYHVFQPLLYQVATAGLEADAIAGPMRKLIKEYDNFFFRMLRVLKVDVESKKVSTKVGDISYDYLILANGAKTNFFGNDQIMKNAFPLKQLSHALDLRSHLLQNFEKAVLSNERAYVESLLNVVVVGGGPTGVEVAGALAELKGHVLPKDYPELNFRQMNIYLIEGTDRLLNGMSQNSGDKAHYYLDGLMVNVITGKFVQSYENNVVKLNDDTEIHTQTLIWAAGVMGSIIDGIPKELVEKSRILVNEFNQVNGFENFYAIGDVACMKSEKFPKGHPMVAPVAIQQAEHLVKNLKLQMQGKEMLGFDYTNKGSMATIGRNRAVVDLPGDIKFTGLFAWAVWMFVHLMSIVGFKNKFIIFINWLWNYFTYDRGNRLIVRFFNPTLKDYEENQSDLYTDNDE</sequence>
<dbReference type="Pfam" id="PF07992">
    <property type="entry name" value="Pyr_redox_2"/>
    <property type="match status" value="1"/>
</dbReference>
<keyword evidence="5" id="KW-0809">Transit peptide</keyword>
<evidence type="ECO:0000259" key="9">
    <source>
        <dbReference type="Pfam" id="PF07992"/>
    </source>
</evidence>
<evidence type="ECO:0000259" key="10">
    <source>
        <dbReference type="Pfam" id="PF22366"/>
    </source>
</evidence>
<dbReference type="PANTHER" id="PTHR43706:SF47">
    <property type="entry name" value="EXTERNAL NADH-UBIQUINONE OXIDOREDUCTASE 1, MITOCHONDRIAL-RELATED"/>
    <property type="match status" value="1"/>
</dbReference>
<dbReference type="EMBL" id="JAVDQD010000001">
    <property type="protein sequence ID" value="MDR6237215.1"/>
    <property type="molecule type" value="Genomic_DNA"/>
</dbReference>
<dbReference type="InterPro" id="IPR054585">
    <property type="entry name" value="NDH2-like_C"/>
</dbReference>
<comment type="similarity">
    <text evidence="1">Belongs to the NADH dehydrogenase family.</text>
</comment>
<evidence type="ECO:0000256" key="3">
    <source>
        <dbReference type="ARBA" id="ARBA00022630"/>
    </source>
</evidence>